<accession>A0A3Q3DK56</accession>
<dbReference type="PROSITE" id="PS01209">
    <property type="entry name" value="LDLRA_1"/>
    <property type="match status" value="1"/>
</dbReference>
<dbReference type="InterPro" id="IPR000082">
    <property type="entry name" value="SEA_dom"/>
</dbReference>
<feature type="transmembrane region" description="Helical" evidence="17">
    <location>
        <begin position="42"/>
        <end position="66"/>
    </location>
</feature>
<keyword evidence="4 17" id="KW-0812">Transmembrane</keyword>
<dbReference type="InterPro" id="IPR033116">
    <property type="entry name" value="TRYPSIN_SER"/>
</dbReference>
<keyword evidence="6" id="KW-0677">Repeat</keyword>
<dbReference type="InterPro" id="IPR036364">
    <property type="entry name" value="SEA_dom_sf"/>
</dbReference>
<feature type="active site" description="Charge relay system" evidence="15">
    <location>
        <position position="651"/>
    </location>
</feature>
<evidence type="ECO:0000313" key="22">
    <source>
        <dbReference type="Proteomes" id="UP000264820"/>
    </source>
</evidence>
<dbReference type="Pfam" id="PF00057">
    <property type="entry name" value="Ldl_recept_a"/>
    <property type="match status" value="4"/>
</dbReference>
<evidence type="ECO:0000256" key="4">
    <source>
        <dbReference type="ARBA" id="ARBA00022692"/>
    </source>
</evidence>
<feature type="disulfide bond" evidence="16">
    <location>
        <begin position="483"/>
        <end position="495"/>
    </location>
</feature>
<dbReference type="PROSITE" id="PS50024">
    <property type="entry name" value="SEA"/>
    <property type="match status" value="1"/>
</dbReference>
<dbReference type="SUPFAM" id="SSF82671">
    <property type="entry name" value="SEA domain"/>
    <property type="match status" value="1"/>
</dbReference>
<evidence type="ECO:0000259" key="20">
    <source>
        <dbReference type="PROSITE" id="PS50240"/>
    </source>
</evidence>
<dbReference type="SMART" id="SM00192">
    <property type="entry name" value="LDLa"/>
    <property type="match status" value="4"/>
</dbReference>
<feature type="disulfide bond" evidence="16">
    <location>
        <begin position="520"/>
        <end position="532"/>
    </location>
</feature>
<dbReference type="PROSITE" id="PS01180">
    <property type="entry name" value="CUB"/>
    <property type="match status" value="2"/>
</dbReference>
<reference evidence="21" key="2">
    <citation type="submission" date="2025-09" db="UniProtKB">
        <authorList>
            <consortium name="Ensembl"/>
        </authorList>
    </citation>
    <scope>IDENTIFICATION</scope>
</reference>
<feature type="domain" description="CUB" evidence="18">
    <location>
        <begin position="207"/>
        <end position="323"/>
    </location>
</feature>
<dbReference type="FunFam" id="2.40.10.10:FF:000003">
    <property type="entry name" value="Transmembrane serine protease 3"/>
    <property type="match status" value="1"/>
</dbReference>
<dbReference type="FunFam" id="2.60.120.290:FF:000070">
    <property type="entry name" value="Suppression of tumorigenicity 14b"/>
    <property type="match status" value="1"/>
</dbReference>
<evidence type="ECO:0000256" key="6">
    <source>
        <dbReference type="ARBA" id="ARBA00022737"/>
    </source>
</evidence>
<dbReference type="GO" id="GO:0016485">
    <property type="term" value="P:protein processing"/>
    <property type="evidence" value="ECO:0007669"/>
    <property type="project" value="Ensembl"/>
</dbReference>
<evidence type="ECO:0000313" key="21">
    <source>
        <dbReference type="Ensembl" id="ENSHCOP00000014200.1"/>
    </source>
</evidence>
<dbReference type="Gene3D" id="2.40.10.10">
    <property type="entry name" value="Trypsin-like serine proteases"/>
    <property type="match status" value="2"/>
</dbReference>
<keyword evidence="9" id="KW-0735">Signal-anchor</keyword>
<dbReference type="CDD" id="cd00041">
    <property type="entry name" value="CUB"/>
    <property type="match status" value="2"/>
</dbReference>
<evidence type="ECO:0000256" key="10">
    <source>
        <dbReference type="ARBA" id="ARBA00022989"/>
    </source>
</evidence>
<keyword evidence="22" id="KW-1185">Reference proteome</keyword>
<dbReference type="Proteomes" id="UP000264820">
    <property type="component" value="Unplaced"/>
</dbReference>
<evidence type="ECO:0000259" key="18">
    <source>
        <dbReference type="PROSITE" id="PS01180"/>
    </source>
</evidence>
<feature type="domain" description="SEA" evidence="19">
    <location>
        <begin position="74"/>
        <end position="194"/>
    </location>
</feature>
<dbReference type="InterPro" id="IPR002172">
    <property type="entry name" value="LDrepeatLR_classA_rpt"/>
</dbReference>
<evidence type="ECO:0000256" key="13">
    <source>
        <dbReference type="ARBA" id="ARBA00023180"/>
    </source>
</evidence>
<evidence type="ECO:0000256" key="12">
    <source>
        <dbReference type="ARBA" id="ARBA00023157"/>
    </source>
</evidence>
<dbReference type="SMART" id="SM00020">
    <property type="entry name" value="Tryp_SPc"/>
    <property type="match status" value="1"/>
</dbReference>
<dbReference type="InterPro" id="IPR043504">
    <property type="entry name" value="Peptidase_S1_PA_chymotrypsin"/>
</dbReference>
<comment type="similarity">
    <text evidence="14">Belongs to the peptidase S1 family.</text>
</comment>
<dbReference type="Pfam" id="PF00431">
    <property type="entry name" value="CUB"/>
    <property type="match status" value="2"/>
</dbReference>
<feature type="disulfide bond" evidence="16">
    <location>
        <begin position="527"/>
        <end position="545"/>
    </location>
</feature>
<dbReference type="AlphaFoldDB" id="A0A3Q3DK56"/>
<feature type="active site" description="Charge relay system" evidence="15">
    <location>
        <position position="799"/>
    </location>
</feature>
<dbReference type="SUPFAM" id="SSF49854">
    <property type="entry name" value="Spermadhesin, CUB domain"/>
    <property type="match status" value="2"/>
</dbReference>
<dbReference type="PANTHER" id="PTHR24252">
    <property type="entry name" value="ACROSIN-RELATED"/>
    <property type="match status" value="1"/>
</dbReference>
<dbReference type="CTD" id="678603"/>
<keyword evidence="10 17" id="KW-1133">Transmembrane helix</keyword>
<evidence type="ECO:0000256" key="8">
    <source>
        <dbReference type="ARBA" id="ARBA00022825"/>
    </source>
</evidence>
<dbReference type="GO" id="GO:0004252">
    <property type="term" value="F:serine-type endopeptidase activity"/>
    <property type="evidence" value="ECO:0007669"/>
    <property type="project" value="InterPro"/>
</dbReference>
<dbReference type="GO" id="GO:0008283">
    <property type="term" value="P:cell population proliferation"/>
    <property type="evidence" value="ECO:0007669"/>
    <property type="project" value="Ensembl"/>
</dbReference>
<name>A0A3Q3DK56_HIPCM</name>
<dbReference type="CDD" id="cd00190">
    <property type="entry name" value="Tryp_SPc"/>
    <property type="match status" value="1"/>
</dbReference>
<dbReference type="OMA" id="QHIFEVG"/>
<dbReference type="Gene3D" id="4.10.400.10">
    <property type="entry name" value="Low-density Lipoprotein Receptor"/>
    <property type="match status" value="4"/>
</dbReference>
<evidence type="ECO:0000259" key="19">
    <source>
        <dbReference type="PROSITE" id="PS50024"/>
    </source>
</evidence>
<dbReference type="RefSeq" id="XP_019717058.1">
    <property type="nucleotide sequence ID" value="XM_019861499.1"/>
</dbReference>
<comment type="function">
    <text evidence="14">Exhibits trypsin-like activity as defined by cleavage of synthetic substrates with Arg or Lys as the P1 site.</text>
</comment>
<keyword evidence="7 14" id="KW-0378">Hydrolase</keyword>
<feature type="disulfide bond" evidence="16">
    <location>
        <begin position="502"/>
        <end position="517"/>
    </location>
</feature>
<dbReference type="PRINTS" id="PR00261">
    <property type="entry name" value="LDLRECEPTOR"/>
</dbReference>
<keyword evidence="8 14" id="KW-0720">Serine protease</keyword>
<dbReference type="GO" id="GO:0098743">
    <property type="term" value="P:cell aggregation"/>
    <property type="evidence" value="ECO:0007669"/>
    <property type="project" value="Ensembl"/>
</dbReference>
<dbReference type="STRING" id="109280.ENSHCOP00000014200"/>
<dbReference type="KEGG" id="hcq:109510847"/>
<dbReference type="InterPro" id="IPR017051">
    <property type="entry name" value="Peptidase_S1A_matripase"/>
</dbReference>
<evidence type="ECO:0000256" key="5">
    <source>
        <dbReference type="ARBA" id="ARBA00022729"/>
    </source>
</evidence>
<dbReference type="SMART" id="SM00042">
    <property type="entry name" value="CUB"/>
    <property type="match status" value="2"/>
</dbReference>
<evidence type="ECO:0000256" key="3">
    <source>
        <dbReference type="ARBA" id="ARBA00022670"/>
    </source>
</evidence>
<dbReference type="Gene3D" id="3.30.70.960">
    <property type="entry name" value="SEA domain"/>
    <property type="match status" value="1"/>
</dbReference>
<dbReference type="PROSITE" id="PS50068">
    <property type="entry name" value="LDLRA_2"/>
    <property type="match status" value="4"/>
</dbReference>
<dbReference type="GeneID" id="109510847"/>
<dbReference type="InterPro" id="IPR001254">
    <property type="entry name" value="Trypsin_dom"/>
</dbReference>
<dbReference type="GO" id="GO:0016020">
    <property type="term" value="C:membrane"/>
    <property type="evidence" value="ECO:0007669"/>
    <property type="project" value="UniProtKB-SubCell"/>
</dbReference>
<dbReference type="EC" id="3.4.21.109" evidence="14"/>
<evidence type="ECO:0000256" key="11">
    <source>
        <dbReference type="ARBA" id="ARBA00023136"/>
    </source>
</evidence>
<keyword evidence="5" id="KW-0732">Signal</keyword>
<sequence>MDYMDSGLKYTPAQDKEWDTTVQFLPASDNKKLEKKKGPGKLGAVIGVVILCAVIALMAGLLVWHFHFRKDVRVKKMYSGSMRITNQVFEDAYENANSSEFQALAKQVKTQLRSLYSKSPQLAKYYVGSTVQAFSEGSVIAYYISEFSVPSGQEAAVDSAMSAMDKLVDKEQRSVSRQGNALLLEDVVSSELDSRLFSTEFSRFLRFSEHTRTNHIGQIRSPGFPDSSYPPNSFIQWQVRADPNYIIKLDFDTMNLEENCSNDFVKIYDSLVAIEANVLQEMCGYYSPSEPLTFLSSGNVMLVTMATNEEKNYPGFRAQVSQVRRGSTRTTCGSQLTGEVGRFTSPNFPNYYPPRTSCKWTIEVPAGKAVKVTFKKFLMSEPGQDGSKGCRKDYVEINGKKFCGDQPDGSLTETSRTNKMTVQFFSDGSYVDIGFNATYEAVDITDPCPKQFQCKSQRCIKSDLKCDGWNDCGDMSDELNCKCNSTHIHCKNGLCKPMFWKCDGVDDCGDGTDEKNCGTCSTGQLTCKNGKCVSEKSRCDGRDDCGDGSDELDCGRGSGSVVCTDLTFKCKNNKCISKVNPECDDIKDCEDGSDEDNCDCGRSKFKTSRIVGGQDAVAGEYPWQVSLHVKRYGHVCGASLISPRWLVTAAHCVQDDRSTRFSQPGTWEAYMGLHSQRNISSSVMKRNLKRVIPHPNYNDYTFDNDIALMELDTPVTYSDYIQPICLPAAQHDFPVGNVVWITGWGATREGGFAATVLQKAQVRSINHTVCDSLMGGQLTSRMMCAGILSGGVDACQGDSGGPLSIQSGSRTFLGGVVSWGDGCARRNKPGIYTKVTKFRGWIKEKTGV</sequence>
<dbReference type="PROSITE" id="PS00134">
    <property type="entry name" value="TRYPSIN_HIS"/>
    <property type="match status" value="1"/>
</dbReference>
<dbReference type="SUPFAM" id="SSF57424">
    <property type="entry name" value="LDL receptor-like module"/>
    <property type="match status" value="4"/>
</dbReference>
<evidence type="ECO:0000256" key="2">
    <source>
        <dbReference type="ARBA" id="ARBA00009939"/>
    </source>
</evidence>
<dbReference type="InterPro" id="IPR000859">
    <property type="entry name" value="CUB_dom"/>
</dbReference>
<evidence type="ECO:0000256" key="15">
    <source>
        <dbReference type="PIRSR" id="PIRSR036370-1"/>
    </source>
</evidence>
<dbReference type="InterPro" id="IPR009003">
    <property type="entry name" value="Peptidase_S1_PA"/>
</dbReference>
<comment type="caution">
    <text evidence="16">Lacks conserved residue(s) required for the propagation of feature annotation.</text>
</comment>
<keyword evidence="3 14" id="KW-0645">Protease</keyword>
<evidence type="ECO:0000256" key="16">
    <source>
        <dbReference type="PROSITE-ProRule" id="PRU00124"/>
    </source>
</evidence>
<feature type="disulfide bond" evidence="16">
    <location>
        <begin position="490"/>
        <end position="508"/>
    </location>
</feature>
<feature type="disulfide bond" evidence="16">
    <location>
        <begin position="454"/>
        <end position="472"/>
    </location>
</feature>
<feature type="active site" description="Charge relay system" evidence="15">
    <location>
        <position position="705"/>
    </location>
</feature>
<keyword evidence="13" id="KW-0325">Glycoprotein</keyword>
<organism evidence="21 22">
    <name type="scientific">Hippocampus comes</name>
    <name type="common">Tiger tail seahorse</name>
    <dbReference type="NCBI Taxonomy" id="109280"/>
    <lineage>
        <taxon>Eukaryota</taxon>
        <taxon>Metazoa</taxon>
        <taxon>Chordata</taxon>
        <taxon>Craniata</taxon>
        <taxon>Vertebrata</taxon>
        <taxon>Euteleostomi</taxon>
        <taxon>Actinopterygii</taxon>
        <taxon>Neopterygii</taxon>
        <taxon>Teleostei</taxon>
        <taxon>Neoteleostei</taxon>
        <taxon>Acanthomorphata</taxon>
        <taxon>Syngnathiaria</taxon>
        <taxon>Syngnathiformes</taxon>
        <taxon>Syngnathoidei</taxon>
        <taxon>Syngnathidae</taxon>
        <taxon>Hippocampus</taxon>
    </lineage>
</organism>
<dbReference type="CDD" id="cd00112">
    <property type="entry name" value="LDLa"/>
    <property type="match status" value="4"/>
</dbReference>
<dbReference type="PANTHER" id="PTHR24252:SF17">
    <property type="entry name" value="SUPPRESSOR OF TUMORIGENICITY 14 PROTEIN HOMOLOG-RELATED"/>
    <property type="match status" value="1"/>
</dbReference>
<feature type="disulfide bond" evidence="16">
    <location>
        <begin position="563"/>
        <end position="575"/>
    </location>
</feature>
<reference evidence="21" key="1">
    <citation type="submission" date="2025-08" db="UniProtKB">
        <authorList>
            <consortium name="Ensembl"/>
        </authorList>
    </citation>
    <scope>IDENTIFICATION</scope>
</reference>
<dbReference type="FunFam" id="4.10.400.10:FF:000024">
    <property type="entry name" value="Low-density lipoprotein RecePtor related"/>
    <property type="match status" value="1"/>
</dbReference>
<dbReference type="OrthoDB" id="6380398at2759"/>
<dbReference type="GO" id="GO:0002009">
    <property type="term" value="P:morphogenesis of an epithelium"/>
    <property type="evidence" value="ECO:0007669"/>
    <property type="project" value="Ensembl"/>
</dbReference>
<dbReference type="InterPro" id="IPR035914">
    <property type="entry name" value="Sperma_CUB_dom_sf"/>
</dbReference>
<evidence type="ECO:0000256" key="9">
    <source>
        <dbReference type="ARBA" id="ARBA00022968"/>
    </source>
</evidence>
<dbReference type="Pfam" id="PF01390">
    <property type="entry name" value="SEA"/>
    <property type="match status" value="1"/>
</dbReference>
<protein>
    <recommendedName>
        <fullName evidence="14">Suppressor of tumorigenicity 14 protein homolog</fullName>
        <ecNumber evidence="14">3.4.21.109</ecNumber>
    </recommendedName>
    <alternativeName>
        <fullName evidence="14">Serine protease 14</fullName>
    </alternativeName>
</protein>
<dbReference type="PIRSF" id="PIRSF036370">
    <property type="entry name" value="ST14"/>
    <property type="match status" value="1"/>
</dbReference>
<keyword evidence="11 14" id="KW-0472">Membrane</keyword>
<dbReference type="Gene3D" id="2.60.120.290">
    <property type="entry name" value="Spermadhesin, CUB domain"/>
    <property type="match status" value="2"/>
</dbReference>
<feature type="disulfide bond" evidence="16">
    <location>
        <begin position="466"/>
        <end position="481"/>
    </location>
</feature>
<proteinExistence type="inferred from homology"/>
<feature type="disulfide bond" evidence="16">
    <location>
        <begin position="583"/>
        <end position="598"/>
    </location>
</feature>
<dbReference type="PROSITE" id="PS50240">
    <property type="entry name" value="TRYPSIN_DOM"/>
    <property type="match status" value="1"/>
</dbReference>
<evidence type="ECO:0000256" key="14">
    <source>
        <dbReference type="PIRNR" id="PIRNR036370"/>
    </source>
</evidence>
<comment type="catalytic activity">
    <reaction evidence="14">
        <text>Cleaves various synthetic substrates with Arg or Lys at the P1 position and prefers small side-chain amino acids, such as Ala and Gly, at the P2 position.</text>
        <dbReference type="EC" id="3.4.21.109"/>
    </reaction>
</comment>
<dbReference type="InterPro" id="IPR036055">
    <property type="entry name" value="LDL_receptor-like_sf"/>
</dbReference>
<dbReference type="InterPro" id="IPR018114">
    <property type="entry name" value="TRYPSIN_HIS"/>
</dbReference>
<evidence type="ECO:0000256" key="17">
    <source>
        <dbReference type="SAM" id="Phobius"/>
    </source>
</evidence>
<dbReference type="FunFam" id="4.10.400.10:FF:000034">
    <property type="entry name" value="Low-density lipoprotein receptor-related protein 2"/>
    <property type="match status" value="1"/>
</dbReference>
<evidence type="ECO:0000256" key="7">
    <source>
        <dbReference type="ARBA" id="ARBA00022801"/>
    </source>
</evidence>
<dbReference type="GeneTree" id="ENSGT00940000164481"/>
<dbReference type="Ensembl" id="ENSHCOT00000021734.1">
    <property type="protein sequence ID" value="ENSHCOP00000014200.1"/>
    <property type="gene ID" value="ENSHCOG00000017485.1"/>
</dbReference>
<dbReference type="Pfam" id="PF00089">
    <property type="entry name" value="Trypsin"/>
    <property type="match status" value="1"/>
</dbReference>
<keyword evidence="12 16" id="KW-1015">Disulfide bond</keyword>
<comment type="similarity">
    <text evidence="2">Belongs to the LDLR family.</text>
</comment>
<dbReference type="InterPro" id="IPR023415">
    <property type="entry name" value="LDLR_class-A_CS"/>
</dbReference>
<dbReference type="SUPFAM" id="SSF50494">
    <property type="entry name" value="Trypsin-like serine proteases"/>
    <property type="match status" value="1"/>
</dbReference>
<dbReference type="FunFam" id="4.10.400.10:FF:000117">
    <property type="entry name" value="Suppressor of tumorigenicity 14 protein homolog"/>
    <property type="match status" value="1"/>
</dbReference>
<dbReference type="GO" id="GO:0008544">
    <property type="term" value="P:epidermis development"/>
    <property type="evidence" value="ECO:0007669"/>
    <property type="project" value="Ensembl"/>
</dbReference>
<comment type="subcellular location">
    <subcellularLocation>
        <location evidence="1">Membrane</location>
        <topology evidence="1">Single-pass type II membrane protein</topology>
    </subcellularLocation>
</comment>
<feature type="domain" description="CUB" evidence="18">
    <location>
        <begin position="332"/>
        <end position="442"/>
    </location>
</feature>
<evidence type="ECO:0000256" key="1">
    <source>
        <dbReference type="ARBA" id="ARBA00004606"/>
    </source>
</evidence>
<feature type="domain" description="Peptidase S1" evidence="20">
    <location>
        <begin position="610"/>
        <end position="847"/>
    </location>
</feature>
<dbReference type="PROSITE" id="PS00135">
    <property type="entry name" value="TRYPSIN_SER"/>
    <property type="match status" value="1"/>
</dbReference>
<feature type="disulfide bond" evidence="16">
    <location>
        <begin position="539"/>
        <end position="554"/>
    </location>
</feature>